<evidence type="ECO:0000313" key="10">
    <source>
        <dbReference type="Proteomes" id="UP000032234"/>
    </source>
</evidence>
<dbReference type="PROSITE" id="PS50847">
    <property type="entry name" value="GRAM_POS_ANCHORING"/>
    <property type="match status" value="1"/>
</dbReference>
<dbReference type="NCBIfam" id="TIGR01167">
    <property type="entry name" value="LPXTG_anchor"/>
    <property type="match status" value="1"/>
</dbReference>
<feature type="signal peptide" evidence="7">
    <location>
        <begin position="1"/>
        <end position="26"/>
    </location>
</feature>
<feature type="domain" description="Gram-positive cocci surface proteins LPxTG" evidence="8">
    <location>
        <begin position="223"/>
        <end position="259"/>
    </location>
</feature>
<dbReference type="HOGENOM" id="CLU_101009_0_0_11"/>
<dbReference type="Proteomes" id="UP000032234">
    <property type="component" value="Chromosome"/>
</dbReference>
<evidence type="ECO:0000313" key="9">
    <source>
        <dbReference type="EMBL" id="AJP02380.1"/>
    </source>
</evidence>
<keyword evidence="10" id="KW-1185">Reference proteome</keyword>
<reference evidence="9 10" key="1">
    <citation type="submission" date="2015-02" db="EMBL/GenBank/DDBJ databases">
        <title>Genome sequence of thermotolerant Streptomyces cyaneogriseus subsp. Noncyanogenus NMWT1, the producer of nematocidal antibiotics nemadectin.</title>
        <authorList>
            <person name="Wang H."/>
            <person name="Li C."/>
            <person name="Xiang W."/>
            <person name="Wang X."/>
        </authorList>
    </citation>
    <scope>NUCLEOTIDE SEQUENCE [LARGE SCALE GENOMIC DNA]</scope>
    <source>
        <strain evidence="9 10">NMWT 1</strain>
    </source>
</reference>
<dbReference type="InterPro" id="IPR019931">
    <property type="entry name" value="LPXTG_anchor"/>
</dbReference>
<evidence type="ECO:0000259" key="8">
    <source>
        <dbReference type="PROSITE" id="PS50847"/>
    </source>
</evidence>
<evidence type="ECO:0000256" key="1">
    <source>
        <dbReference type="ARBA" id="ARBA00022512"/>
    </source>
</evidence>
<dbReference type="AlphaFoldDB" id="A0A0C5G1H8"/>
<gene>
    <name evidence="9" type="ORF">TU94_13715</name>
</gene>
<keyword evidence="6" id="KW-0472">Membrane</keyword>
<dbReference type="KEGG" id="scw:TU94_13715"/>
<dbReference type="STRING" id="477245.TU94_13715"/>
<keyword evidence="4" id="KW-0572">Peptidoglycan-anchor</keyword>
<organism evidence="9 10">
    <name type="scientific">Streptomyces cyaneogriseus subsp. noncyanogenus</name>
    <dbReference type="NCBI Taxonomy" id="477245"/>
    <lineage>
        <taxon>Bacteria</taxon>
        <taxon>Bacillati</taxon>
        <taxon>Actinomycetota</taxon>
        <taxon>Actinomycetes</taxon>
        <taxon>Kitasatosporales</taxon>
        <taxon>Streptomycetaceae</taxon>
        <taxon>Streptomyces</taxon>
    </lineage>
</organism>
<dbReference type="RefSeq" id="WP_044382058.1">
    <property type="nucleotide sequence ID" value="NZ_CP010849.1"/>
</dbReference>
<evidence type="ECO:0000256" key="6">
    <source>
        <dbReference type="SAM" id="Phobius"/>
    </source>
</evidence>
<keyword evidence="3 7" id="KW-0732">Signal</keyword>
<protein>
    <submittedName>
        <fullName evidence="9">LPXTG-domain-containing protein cell wall anchor domain protein</fullName>
    </submittedName>
</protein>
<dbReference type="EMBL" id="CP010849">
    <property type="protein sequence ID" value="AJP02380.1"/>
    <property type="molecule type" value="Genomic_DNA"/>
</dbReference>
<feature type="region of interest" description="Disordered" evidence="5">
    <location>
        <begin position="136"/>
        <end position="230"/>
    </location>
</feature>
<dbReference type="PATRIC" id="fig|477245.3.peg.2904"/>
<name>A0A0C5G1H8_9ACTN</name>
<keyword evidence="6" id="KW-1133">Transmembrane helix</keyword>
<evidence type="ECO:0000256" key="5">
    <source>
        <dbReference type="SAM" id="MobiDB-lite"/>
    </source>
</evidence>
<dbReference type="OrthoDB" id="4200847at2"/>
<keyword evidence="2" id="KW-0964">Secreted</keyword>
<evidence type="ECO:0000256" key="7">
    <source>
        <dbReference type="SAM" id="SignalP"/>
    </source>
</evidence>
<keyword evidence="6" id="KW-0812">Transmembrane</keyword>
<evidence type="ECO:0000256" key="2">
    <source>
        <dbReference type="ARBA" id="ARBA00022525"/>
    </source>
</evidence>
<feature type="compositionally biased region" description="Low complexity" evidence="5">
    <location>
        <begin position="140"/>
        <end position="214"/>
    </location>
</feature>
<proteinExistence type="predicted"/>
<accession>A0A0C5G1H8</accession>
<evidence type="ECO:0000256" key="4">
    <source>
        <dbReference type="ARBA" id="ARBA00023088"/>
    </source>
</evidence>
<sequence>MRTLTRAGVLACASSAALLLAPAAHATAPGDNGTVKIHDAATGEELRRNEPHVCTFYLDAFGFDGGQRVDWHIESWAPTAGVKGETVKSGSLTLDGEGHGRTNDLSLPDGHYKLFWNFAGEKGSAKHKVFWTDCAESEEPGTAPGGSAAPPSSPPATADAPPVSPAPSESVPSDSVPSDSASSGASAPSGSAAPSGSSTSSAAPVPSGAPSASAQGGVVEGDLAETGSGIPAGLLSAAAAVLVAAGGFLVFRRRRAARG</sequence>
<feature type="transmembrane region" description="Helical" evidence="6">
    <location>
        <begin position="232"/>
        <end position="251"/>
    </location>
</feature>
<keyword evidence="1" id="KW-0134">Cell wall</keyword>
<evidence type="ECO:0000256" key="3">
    <source>
        <dbReference type="ARBA" id="ARBA00022729"/>
    </source>
</evidence>
<feature type="chain" id="PRO_5002188555" evidence="7">
    <location>
        <begin position="27"/>
        <end position="259"/>
    </location>
</feature>